<dbReference type="GO" id="GO:0004930">
    <property type="term" value="F:G protein-coupled receptor activity"/>
    <property type="evidence" value="ECO:0007669"/>
    <property type="project" value="UniProtKB-KW"/>
</dbReference>
<keyword evidence="2 8" id="KW-0812">Transmembrane</keyword>
<keyword evidence="3 8" id="KW-1133">Transmembrane helix</keyword>
<comment type="caution">
    <text evidence="10">The sequence shown here is derived from an EMBL/GenBank/DDBJ whole genome shotgun (WGS) entry which is preliminary data.</text>
</comment>
<evidence type="ECO:0000259" key="9">
    <source>
        <dbReference type="PROSITE" id="PS50262"/>
    </source>
</evidence>
<feature type="transmembrane region" description="Helical" evidence="8">
    <location>
        <begin position="112"/>
        <end position="134"/>
    </location>
</feature>
<evidence type="ECO:0000256" key="3">
    <source>
        <dbReference type="ARBA" id="ARBA00022989"/>
    </source>
</evidence>
<dbReference type="EMBL" id="JBAMIC010000003">
    <property type="protein sequence ID" value="KAK7109378.1"/>
    <property type="molecule type" value="Genomic_DNA"/>
</dbReference>
<dbReference type="PANTHER" id="PTHR24243">
    <property type="entry name" value="G-PROTEIN COUPLED RECEPTOR"/>
    <property type="match status" value="1"/>
</dbReference>
<evidence type="ECO:0000313" key="10">
    <source>
        <dbReference type="EMBL" id="KAK7109378.1"/>
    </source>
</evidence>
<evidence type="ECO:0000256" key="8">
    <source>
        <dbReference type="SAM" id="Phobius"/>
    </source>
</evidence>
<dbReference type="InterPro" id="IPR000276">
    <property type="entry name" value="GPCR_Rhodpsn"/>
</dbReference>
<organism evidence="10 11">
    <name type="scientific">Littorina saxatilis</name>
    <dbReference type="NCBI Taxonomy" id="31220"/>
    <lineage>
        <taxon>Eukaryota</taxon>
        <taxon>Metazoa</taxon>
        <taxon>Spiralia</taxon>
        <taxon>Lophotrochozoa</taxon>
        <taxon>Mollusca</taxon>
        <taxon>Gastropoda</taxon>
        <taxon>Caenogastropoda</taxon>
        <taxon>Littorinimorpha</taxon>
        <taxon>Littorinoidea</taxon>
        <taxon>Littorinidae</taxon>
        <taxon>Littorina</taxon>
    </lineage>
</organism>
<accession>A0AAN9BQ02</accession>
<dbReference type="PANTHER" id="PTHR24243:SF233">
    <property type="entry name" value="THYROTROPIN-RELEASING HORMONE RECEPTOR"/>
    <property type="match status" value="1"/>
</dbReference>
<dbReference type="SUPFAM" id="SSF81321">
    <property type="entry name" value="Family A G protein-coupled receptor-like"/>
    <property type="match status" value="1"/>
</dbReference>
<name>A0AAN9BQ02_9CAEN</name>
<dbReference type="PRINTS" id="PR00237">
    <property type="entry name" value="GPCRRHODOPSN"/>
</dbReference>
<keyword evidence="7" id="KW-0807">Transducer</keyword>
<evidence type="ECO:0000256" key="5">
    <source>
        <dbReference type="ARBA" id="ARBA00023136"/>
    </source>
</evidence>
<evidence type="ECO:0000256" key="2">
    <source>
        <dbReference type="ARBA" id="ARBA00022692"/>
    </source>
</evidence>
<dbReference type="Proteomes" id="UP001374579">
    <property type="component" value="Unassembled WGS sequence"/>
</dbReference>
<protein>
    <recommendedName>
        <fullName evidence="9">G-protein coupled receptors family 1 profile domain-containing protein</fullName>
    </recommendedName>
</protein>
<dbReference type="InterPro" id="IPR017452">
    <property type="entry name" value="GPCR_Rhodpsn_7TM"/>
</dbReference>
<keyword evidence="6" id="KW-0675">Receptor</keyword>
<reference evidence="10 11" key="1">
    <citation type="submission" date="2024-02" db="EMBL/GenBank/DDBJ databases">
        <title>Chromosome-scale genome assembly of the rough periwinkle Littorina saxatilis.</title>
        <authorList>
            <person name="De Jode A."/>
            <person name="Faria R."/>
            <person name="Formenti G."/>
            <person name="Sims Y."/>
            <person name="Smith T.P."/>
            <person name="Tracey A."/>
            <person name="Wood J.M.D."/>
            <person name="Zagrodzka Z.B."/>
            <person name="Johannesson K."/>
            <person name="Butlin R.K."/>
            <person name="Leder E.H."/>
        </authorList>
    </citation>
    <scope>NUCLEOTIDE SEQUENCE [LARGE SCALE GENOMIC DNA]</scope>
    <source>
        <strain evidence="10">Snail1</strain>
        <tissue evidence="10">Muscle</tissue>
    </source>
</reference>
<evidence type="ECO:0000256" key="4">
    <source>
        <dbReference type="ARBA" id="ARBA00023040"/>
    </source>
</evidence>
<gene>
    <name evidence="10" type="ORF">V1264_013428</name>
</gene>
<evidence type="ECO:0000256" key="6">
    <source>
        <dbReference type="ARBA" id="ARBA00023170"/>
    </source>
</evidence>
<comment type="subcellular location">
    <subcellularLocation>
        <location evidence="1">Membrane</location>
        <topology evidence="1">Multi-pass membrane protein</topology>
    </subcellularLocation>
</comment>
<dbReference type="Gene3D" id="1.20.1070.10">
    <property type="entry name" value="Rhodopsin 7-helix transmembrane proteins"/>
    <property type="match status" value="1"/>
</dbReference>
<keyword evidence="11" id="KW-1185">Reference proteome</keyword>
<dbReference type="Pfam" id="PF00001">
    <property type="entry name" value="7tm_1"/>
    <property type="match status" value="1"/>
</dbReference>
<sequence length="150" mass="16500">MEINNMDYYADCCQERALYASLPGSNNSALPLPKIDLNLTGSSVSESAATSCQCYQGNQTSNETVPDMSLPSYLFVYVTVTSAIIFLAGVFGNLLVIFVVVRMHSMRTRMNYFLVSLSVADLMVLIVCQPVALLELYARETWLLGAAMCE</sequence>
<dbReference type="GO" id="GO:0005886">
    <property type="term" value="C:plasma membrane"/>
    <property type="evidence" value="ECO:0007669"/>
    <property type="project" value="TreeGrafter"/>
</dbReference>
<dbReference type="AlphaFoldDB" id="A0AAN9BQ02"/>
<dbReference type="PROSITE" id="PS50262">
    <property type="entry name" value="G_PROTEIN_RECEP_F1_2"/>
    <property type="match status" value="1"/>
</dbReference>
<feature type="transmembrane region" description="Helical" evidence="8">
    <location>
        <begin position="74"/>
        <end position="100"/>
    </location>
</feature>
<keyword evidence="5 8" id="KW-0472">Membrane</keyword>
<evidence type="ECO:0000256" key="7">
    <source>
        <dbReference type="ARBA" id="ARBA00023224"/>
    </source>
</evidence>
<proteinExistence type="predicted"/>
<evidence type="ECO:0000313" key="11">
    <source>
        <dbReference type="Proteomes" id="UP001374579"/>
    </source>
</evidence>
<keyword evidence="4" id="KW-0297">G-protein coupled receptor</keyword>
<feature type="domain" description="G-protein coupled receptors family 1 profile" evidence="9">
    <location>
        <begin position="92"/>
        <end position="150"/>
    </location>
</feature>
<evidence type="ECO:0000256" key="1">
    <source>
        <dbReference type="ARBA" id="ARBA00004141"/>
    </source>
</evidence>